<name>A0AAV3U8B6_9ALTE</name>
<comment type="caution">
    <text evidence="2">The sequence shown here is derived from an EMBL/GenBank/DDBJ whole genome shotgun (WGS) entry which is preliminary data.</text>
</comment>
<sequence>MNSLKDWLQFIRSSYTRCFTIILSILSTWYIAHFNEDANAIFITAMCILGVISIKFVHDKEVTISKLQKRLADNNIEYRDILDDKEN</sequence>
<evidence type="ECO:0000313" key="3">
    <source>
        <dbReference type="Proteomes" id="UP001409585"/>
    </source>
</evidence>
<reference evidence="3" key="1">
    <citation type="journal article" date="2019" name="Int. J. Syst. Evol. Microbiol.">
        <title>The Global Catalogue of Microorganisms (GCM) 10K type strain sequencing project: providing services to taxonomists for standard genome sequencing and annotation.</title>
        <authorList>
            <consortium name="The Broad Institute Genomics Platform"/>
            <consortium name="The Broad Institute Genome Sequencing Center for Infectious Disease"/>
            <person name="Wu L."/>
            <person name="Ma J."/>
        </authorList>
    </citation>
    <scope>NUCLEOTIDE SEQUENCE [LARGE SCALE GENOMIC DNA]</scope>
    <source>
        <strain evidence="3">JCM 19134</strain>
    </source>
</reference>
<feature type="transmembrane region" description="Helical" evidence="1">
    <location>
        <begin position="14"/>
        <end position="32"/>
    </location>
</feature>
<dbReference type="Proteomes" id="UP001409585">
    <property type="component" value="Unassembled WGS sequence"/>
</dbReference>
<keyword evidence="1" id="KW-0472">Membrane</keyword>
<keyword evidence="1" id="KW-0812">Transmembrane</keyword>
<evidence type="ECO:0000256" key="1">
    <source>
        <dbReference type="SAM" id="Phobius"/>
    </source>
</evidence>
<proteinExistence type="predicted"/>
<dbReference type="AlphaFoldDB" id="A0AAV3U8B6"/>
<organism evidence="2 3">
    <name type="scientific">Halioxenophilus aromaticivorans</name>
    <dbReference type="NCBI Taxonomy" id="1306992"/>
    <lineage>
        <taxon>Bacteria</taxon>
        <taxon>Pseudomonadati</taxon>
        <taxon>Pseudomonadota</taxon>
        <taxon>Gammaproteobacteria</taxon>
        <taxon>Alteromonadales</taxon>
        <taxon>Alteromonadaceae</taxon>
        <taxon>Halioxenophilus</taxon>
    </lineage>
</organism>
<protein>
    <recommendedName>
        <fullName evidence="4">YiaAB two helix domain-containing protein</fullName>
    </recommendedName>
</protein>
<gene>
    <name evidence="2" type="ORF">GCM10025791_41540</name>
</gene>
<accession>A0AAV3U8B6</accession>
<keyword evidence="3" id="KW-1185">Reference proteome</keyword>
<evidence type="ECO:0000313" key="2">
    <source>
        <dbReference type="EMBL" id="GAA4956875.1"/>
    </source>
</evidence>
<feature type="transmembrane region" description="Helical" evidence="1">
    <location>
        <begin position="38"/>
        <end position="57"/>
    </location>
</feature>
<evidence type="ECO:0008006" key="4">
    <source>
        <dbReference type="Google" id="ProtNLM"/>
    </source>
</evidence>
<dbReference type="EMBL" id="BAABLX010000074">
    <property type="protein sequence ID" value="GAA4956875.1"/>
    <property type="molecule type" value="Genomic_DNA"/>
</dbReference>
<keyword evidence="1" id="KW-1133">Transmembrane helix</keyword>